<dbReference type="PANTHER" id="PTHR43584">
    <property type="entry name" value="NUCLEOTIDYL TRANSFERASE"/>
    <property type="match status" value="1"/>
</dbReference>
<sequence>MKAVILAAGEGIRLRPFTMSRPKAMIPIGNKPVLEHIVHSLVANGISDIVIVVGYFENTIMSHFGDGRNFGAKITYVSQSRPIGTAHAVFSAWDILKDEDKVIVLAGDNFIDKNTVASALNGEPPLAVVTESVMPSKYGVVSLKDSRITSIVEKPETNFSNIISTGIYLFDKQTLNFFSNASEISALGISEVLSSHLHQICLSAVKTDGGWVDAVYPQDLVKLNDMALENVSSLTQGTIEHGVTLKGNVHIGEGSRIRSGCYIEGPVIIGENCDIGPDVTISAFTSIGNDVQIGPYTCIAGSVLMDNIAVGTHCHISRSAVDCGVEIGSAVLADGVARGRDRSGVMIGQDSWIGSGTVFFPNVIVGSECRISSGSTVRSSLENRSIVV</sequence>
<dbReference type="InterPro" id="IPR050065">
    <property type="entry name" value="GlmU-like"/>
</dbReference>
<feature type="domain" description="Nucleotidyl transferase" evidence="14">
    <location>
        <begin position="2"/>
        <end position="225"/>
    </location>
</feature>
<comment type="similarity">
    <text evidence="3">In the C-terminal section; belongs to the transferase hexapeptide repeat family.</text>
</comment>
<accession>A0A8J8TCU9</accession>
<dbReference type="SUPFAM" id="SSF53448">
    <property type="entry name" value="Nucleotide-diphospho-sugar transferases"/>
    <property type="match status" value="1"/>
</dbReference>
<dbReference type="EC" id="2.3.1.157" evidence="5"/>
<proteinExistence type="inferred from homology"/>
<keyword evidence="10" id="KW-0511">Multifunctional enzyme</keyword>
<dbReference type="PANTHER" id="PTHR43584:SF8">
    <property type="entry name" value="N-ACETYLMURAMATE ALPHA-1-PHOSPHATE URIDYLYLTRANSFERASE"/>
    <property type="match status" value="1"/>
</dbReference>
<organism evidence="16 17">
    <name type="scientific">Candidatus Methanomassiliicoccus intestinalis</name>
    <dbReference type="NCBI Taxonomy" id="1406512"/>
    <lineage>
        <taxon>Archaea</taxon>
        <taxon>Methanobacteriati</taxon>
        <taxon>Thermoplasmatota</taxon>
        <taxon>Thermoplasmata</taxon>
        <taxon>Methanomassiliicoccales</taxon>
        <taxon>Methanomassiliicoccaceae</taxon>
        <taxon>Methanomassiliicoccus</taxon>
    </lineage>
</organism>
<protein>
    <recommendedName>
        <fullName evidence="7">Bifunctional protein GlmU</fullName>
        <ecNumber evidence="5">2.3.1.157</ecNumber>
        <ecNumber evidence="6">2.7.7.23</ecNumber>
    </recommendedName>
</protein>
<evidence type="ECO:0000256" key="9">
    <source>
        <dbReference type="ARBA" id="ARBA00022695"/>
    </source>
</evidence>
<evidence type="ECO:0000256" key="3">
    <source>
        <dbReference type="ARBA" id="ARBA00007707"/>
    </source>
</evidence>
<evidence type="ECO:0000256" key="2">
    <source>
        <dbReference type="ARBA" id="ARBA00005208"/>
    </source>
</evidence>
<dbReference type="EC" id="2.7.7.23" evidence="6"/>
<keyword evidence="9" id="KW-0548">Nucleotidyltransferase</keyword>
<dbReference type="NCBIfam" id="TIGR03992">
    <property type="entry name" value="Arch_glmU"/>
    <property type="match status" value="1"/>
</dbReference>
<dbReference type="InterPro" id="IPR001451">
    <property type="entry name" value="Hexapep"/>
</dbReference>
<feature type="domain" description="Mannose-1-phosphate guanyltransferase C-terminal" evidence="15">
    <location>
        <begin position="263"/>
        <end position="332"/>
    </location>
</feature>
<dbReference type="GO" id="GO:0006048">
    <property type="term" value="P:UDP-N-acetylglucosamine biosynthetic process"/>
    <property type="evidence" value="ECO:0007669"/>
    <property type="project" value="UniProtKB-UniPathway"/>
</dbReference>
<comment type="similarity">
    <text evidence="4">In the N-terminal section; belongs to the N-acetylglucosamine-1-phosphate uridyltransferase family.</text>
</comment>
<evidence type="ECO:0000256" key="10">
    <source>
        <dbReference type="ARBA" id="ARBA00023268"/>
    </source>
</evidence>
<dbReference type="UniPathway" id="UPA00113">
    <property type="reaction ID" value="UER00532"/>
</dbReference>
<dbReference type="CDD" id="cd04181">
    <property type="entry name" value="NTP_transferase"/>
    <property type="match status" value="1"/>
</dbReference>
<comment type="pathway">
    <text evidence="2">Nucleotide-sugar biosynthesis; UDP-N-acetyl-alpha-D-glucosamine biosynthesis; UDP-N-acetyl-alpha-D-glucosamine from N-acetyl-alpha-D-glucosamine 1-phosphate: step 1/1.</text>
</comment>
<evidence type="ECO:0000256" key="13">
    <source>
        <dbReference type="ARBA" id="ARBA00048493"/>
    </source>
</evidence>
<evidence type="ECO:0000256" key="11">
    <source>
        <dbReference type="ARBA" id="ARBA00023315"/>
    </source>
</evidence>
<evidence type="ECO:0000256" key="6">
    <source>
        <dbReference type="ARBA" id="ARBA00012457"/>
    </source>
</evidence>
<keyword evidence="11" id="KW-0012">Acyltransferase</keyword>
<comment type="catalytic activity">
    <reaction evidence="13">
        <text>N-acetyl-alpha-D-glucosamine 1-phosphate + UTP + H(+) = UDP-N-acetyl-alpha-D-glucosamine + diphosphate</text>
        <dbReference type="Rhea" id="RHEA:13509"/>
        <dbReference type="ChEBI" id="CHEBI:15378"/>
        <dbReference type="ChEBI" id="CHEBI:33019"/>
        <dbReference type="ChEBI" id="CHEBI:46398"/>
        <dbReference type="ChEBI" id="CHEBI:57705"/>
        <dbReference type="ChEBI" id="CHEBI:57776"/>
        <dbReference type="EC" id="2.7.7.23"/>
    </reaction>
</comment>
<dbReference type="GO" id="GO:0019134">
    <property type="term" value="F:glucosamine-1-phosphate N-acetyltransferase activity"/>
    <property type="evidence" value="ECO:0007669"/>
    <property type="project" value="UniProtKB-EC"/>
</dbReference>
<evidence type="ECO:0000259" key="14">
    <source>
        <dbReference type="Pfam" id="PF00483"/>
    </source>
</evidence>
<dbReference type="Pfam" id="PF00483">
    <property type="entry name" value="NTP_transferase"/>
    <property type="match status" value="1"/>
</dbReference>
<keyword evidence="8" id="KW-0808">Transferase</keyword>
<dbReference type="Pfam" id="PF00132">
    <property type="entry name" value="Hexapep"/>
    <property type="match status" value="1"/>
</dbReference>
<dbReference type="InterPro" id="IPR029044">
    <property type="entry name" value="Nucleotide-diphossugar_trans"/>
</dbReference>
<evidence type="ECO:0000259" key="15">
    <source>
        <dbReference type="Pfam" id="PF25087"/>
    </source>
</evidence>
<dbReference type="Gene3D" id="2.160.10.10">
    <property type="entry name" value="Hexapeptide repeat proteins"/>
    <property type="match status" value="1"/>
</dbReference>
<evidence type="ECO:0000256" key="5">
    <source>
        <dbReference type="ARBA" id="ARBA00012225"/>
    </source>
</evidence>
<dbReference type="Pfam" id="PF25087">
    <property type="entry name" value="GMPPB_C"/>
    <property type="match status" value="1"/>
</dbReference>
<comment type="pathway">
    <text evidence="1">Nucleotide-sugar biosynthesis; UDP-N-acetyl-alpha-D-glucosamine biosynthesis; N-acetyl-alpha-D-glucosamine 1-phosphate from alpha-D-glucosamine 6-phosphate (route II): step 2/2.</text>
</comment>
<dbReference type="InterPro" id="IPR011004">
    <property type="entry name" value="Trimer_LpxA-like_sf"/>
</dbReference>
<dbReference type="GO" id="GO:0003977">
    <property type="term" value="F:UDP-N-acetylglucosamine diphosphorylase activity"/>
    <property type="evidence" value="ECO:0007669"/>
    <property type="project" value="UniProtKB-EC"/>
</dbReference>
<evidence type="ECO:0000256" key="4">
    <source>
        <dbReference type="ARBA" id="ARBA00007947"/>
    </source>
</evidence>
<dbReference type="InterPro" id="IPR056729">
    <property type="entry name" value="GMPPB_C"/>
</dbReference>
<evidence type="ECO:0000256" key="1">
    <source>
        <dbReference type="ARBA" id="ARBA00005166"/>
    </source>
</evidence>
<dbReference type="SUPFAM" id="SSF51161">
    <property type="entry name" value="Trimeric LpxA-like enzymes"/>
    <property type="match status" value="1"/>
</dbReference>
<dbReference type="InterPro" id="IPR005835">
    <property type="entry name" value="NTP_transferase_dom"/>
</dbReference>
<evidence type="ECO:0000313" key="16">
    <source>
        <dbReference type="EMBL" id="TQS81132.1"/>
    </source>
</evidence>
<gene>
    <name evidence="16" type="ORF">A3207_04450</name>
</gene>
<dbReference type="Proteomes" id="UP000752814">
    <property type="component" value="Unassembled WGS sequence"/>
</dbReference>
<evidence type="ECO:0000256" key="8">
    <source>
        <dbReference type="ARBA" id="ARBA00022679"/>
    </source>
</evidence>
<comment type="catalytic activity">
    <reaction evidence="12">
        <text>alpha-D-glucosamine 1-phosphate + acetyl-CoA = N-acetyl-alpha-D-glucosamine 1-phosphate + CoA + H(+)</text>
        <dbReference type="Rhea" id="RHEA:13725"/>
        <dbReference type="ChEBI" id="CHEBI:15378"/>
        <dbReference type="ChEBI" id="CHEBI:57287"/>
        <dbReference type="ChEBI" id="CHEBI:57288"/>
        <dbReference type="ChEBI" id="CHEBI:57776"/>
        <dbReference type="ChEBI" id="CHEBI:58516"/>
        <dbReference type="EC" id="2.3.1.157"/>
    </reaction>
</comment>
<name>A0A8J8TCU9_9ARCH</name>
<reference evidence="16" key="1">
    <citation type="submission" date="2016-03" db="EMBL/GenBank/DDBJ databases">
        <authorList>
            <person name="Borrel G."/>
            <person name="Mccann A."/>
            <person name="O'Toole P.W."/>
        </authorList>
    </citation>
    <scope>NUCLEOTIDE SEQUENCE</scope>
    <source>
        <strain evidence="16">183</strain>
    </source>
</reference>
<dbReference type="EMBL" id="LVVT01000024">
    <property type="protein sequence ID" value="TQS81132.1"/>
    <property type="molecule type" value="Genomic_DNA"/>
</dbReference>
<evidence type="ECO:0000256" key="7">
    <source>
        <dbReference type="ARBA" id="ARBA00013414"/>
    </source>
</evidence>
<evidence type="ECO:0000256" key="12">
    <source>
        <dbReference type="ARBA" id="ARBA00048247"/>
    </source>
</evidence>
<dbReference type="InterPro" id="IPR023915">
    <property type="entry name" value="Bifunctiontional_GlmU_arc-type"/>
</dbReference>
<dbReference type="Gene3D" id="3.90.550.10">
    <property type="entry name" value="Spore Coat Polysaccharide Biosynthesis Protein SpsA, Chain A"/>
    <property type="match status" value="1"/>
</dbReference>
<dbReference type="AlphaFoldDB" id="A0A8J8TCU9"/>
<comment type="caution">
    <text evidence="16">The sequence shown here is derived from an EMBL/GenBank/DDBJ whole genome shotgun (WGS) entry which is preliminary data.</text>
</comment>
<evidence type="ECO:0000313" key="17">
    <source>
        <dbReference type="Proteomes" id="UP000752814"/>
    </source>
</evidence>